<name>A0ABX1NMH2_9RHOO</name>
<dbReference type="NCBIfam" id="TIGR01981">
    <property type="entry name" value="sufD"/>
    <property type="match status" value="1"/>
</dbReference>
<organism evidence="4 5">
    <name type="scientific">Aromatoleum toluolicum</name>
    <dbReference type="NCBI Taxonomy" id="90060"/>
    <lineage>
        <taxon>Bacteria</taxon>
        <taxon>Pseudomonadati</taxon>
        <taxon>Pseudomonadota</taxon>
        <taxon>Betaproteobacteria</taxon>
        <taxon>Rhodocyclales</taxon>
        <taxon>Rhodocyclaceae</taxon>
        <taxon>Aromatoleum</taxon>
    </lineage>
</organism>
<dbReference type="InterPro" id="IPR000825">
    <property type="entry name" value="SUF_FeS_clus_asmbl_SufBD_core"/>
</dbReference>
<protein>
    <submittedName>
        <fullName evidence="4">Fe-S cluster assembly protein SufD</fullName>
    </submittedName>
</protein>
<evidence type="ECO:0000313" key="5">
    <source>
        <dbReference type="Proteomes" id="UP000634522"/>
    </source>
</evidence>
<dbReference type="Pfam" id="PF19295">
    <property type="entry name" value="SufBD_N"/>
    <property type="match status" value="1"/>
</dbReference>
<feature type="domain" description="SUF system FeS cluster assembly SufBD core" evidence="2">
    <location>
        <begin position="182"/>
        <end position="414"/>
    </location>
</feature>
<dbReference type="InterPro" id="IPR055346">
    <property type="entry name" value="Fe-S_cluster_assembly_SufBD"/>
</dbReference>
<evidence type="ECO:0000259" key="2">
    <source>
        <dbReference type="Pfam" id="PF01458"/>
    </source>
</evidence>
<comment type="caution">
    <text evidence="4">The sequence shown here is derived from an EMBL/GenBank/DDBJ whole genome shotgun (WGS) entry which is preliminary data.</text>
</comment>
<evidence type="ECO:0000256" key="1">
    <source>
        <dbReference type="ARBA" id="ARBA00043967"/>
    </source>
</evidence>
<dbReference type="Pfam" id="PF01458">
    <property type="entry name" value="SUFBD_core"/>
    <property type="match status" value="1"/>
</dbReference>
<dbReference type="InterPro" id="IPR011542">
    <property type="entry name" value="SUF_FeS_clus_asmbl_SufD"/>
</dbReference>
<dbReference type="SUPFAM" id="SSF101960">
    <property type="entry name" value="Stabilizer of iron transporter SufD"/>
    <property type="match status" value="1"/>
</dbReference>
<keyword evidence="5" id="KW-1185">Reference proteome</keyword>
<dbReference type="PANTHER" id="PTHR43575:SF1">
    <property type="entry name" value="PROTEIN ABCI7, CHLOROPLASTIC"/>
    <property type="match status" value="1"/>
</dbReference>
<accession>A0ABX1NMH2</accession>
<dbReference type="Proteomes" id="UP000634522">
    <property type="component" value="Unassembled WGS sequence"/>
</dbReference>
<dbReference type="InterPro" id="IPR045595">
    <property type="entry name" value="SufBD_N"/>
</dbReference>
<evidence type="ECO:0000313" key="4">
    <source>
        <dbReference type="EMBL" id="NMG00540.1"/>
    </source>
</evidence>
<proteinExistence type="inferred from homology"/>
<sequence length="443" mass="47346">MRIGPEEPCVPGFVSAYPSLAVQLPGATLPWLRRSRDEALERFAALGLPTTRDEDWKYTSVAAIARRVFRVDAASDVSDEVRAVVLLHVIEGTHRMVFVDGHFMPGLSQPAPLPTTLPQGARICSLAQAVEARVDDVESVFASADDAADGFTALNAAFWSDGAWIDLAAGVALEAPVHLLFVTTRSDSACFPRNLIRAGEGASATVIEHHVGPDGASYLSDTVTRIVLGRGARIAHTKLQQEGRKAFHIADVAAEQGRDSAFLSHALAFGGQLSRAAIATRLGAEGCDAKLAGLYVGSGRQHIDHHTCIDHASPRGTSRELYKGVLDEAARAVFNGRVIVRPDAQRSDALQSNRNLLLSEDAEVDTKPQLEIWADDVKCAHGATVGQLDADQLHYLRARGIAEGDARALLIRAFAADALAGIEHGPLRVRLESLLPGALPETV</sequence>
<dbReference type="RefSeq" id="WP_169143059.1">
    <property type="nucleotide sequence ID" value="NZ_WTVS01000083.1"/>
</dbReference>
<reference evidence="4 5" key="1">
    <citation type="submission" date="2019-12" db="EMBL/GenBank/DDBJ databases">
        <title>Comparative genomics gives insights into the taxonomy of the Azoarcus-Aromatoleum group and reveals separate origins of nif in the plant-associated Azoarcus and non-plant-associated Aromatoleum sub-groups.</title>
        <authorList>
            <person name="Lafos M."/>
            <person name="Maluk M."/>
            <person name="Batista M."/>
            <person name="Junghare M."/>
            <person name="Carmona M."/>
            <person name="Faoro H."/>
            <person name="Cruz L.M."/>
            <person name="Battistoni F."/>
            <person name="De Souza E."/>
            <person name="Pedrosa F."/>
            <person name="Chen W.-M."/>
            <person name="Poole P.S."/>
            <person name="Dixon R.A."/>
            <person name="James E.K."/>
        </authorList>
    </citation>
    <scope>NUCLEOTIDE SEQUENCE [LARGE SCALE GENOMIC DNA]</scope>
    <source>
        <strain evidence="4 5">T</strain>
    </source>
</reference>
<comment type="similarity">
    <text evidence="1">Belongs to the iron-sulfur cluster assembly SufBD family.</text>
</comment>
<feature type="domain" description="SUF system FeS cluster assembly SufBD N-terminal" evidence="3">
    <location>
        <begin position="29"/>
        <end position="178"/>
    </location>
</feature>
<dbReference type="InterPro" id="IPR037284">
    <property type="entry name" value="SUF_FeS_clus_asmbl_SufBD_sf"/>
</dbReference>
<dbReference type="PANTHER" id="PTHR43575">
    <property type="entry name" value="PROTEIN ABCI7, CHLOROPLASTIC"/>
    <property type="match status" value="1"/>
</dbReference>
<evidence type="ECO:0000259" key="3">
    <source>
        <dbReference type="Pfam" id="PF19295"/>
    </source>
</evidence>
<dbReference type="EMBL" id="WTVS01000083">
    <property type="protein sequence ID" value="NMG00540.1"/>
    <property type="molecule type" value="Genomic_DNA"/>
</dbReference>
<gene>
    <name evidence="4" type="primary">sufD</name>
    <name evidence="4" type="ORF">GPA27_24475</name>
</gene>